<evidence type="ECO:0000256" key="8">
    <source>
        <dbReference type="SAM" id="Phobius"/>
    </source>
</evidence>
<keyword evidence="6" id="KW-0333">Golgi apparatus</keyword>
<evidence type="ECO:0000256" key="5">
    <source>
        <dbReference type="ARBA" id="ARBA00022989"/>
    </source>
</evidence>
<comment type="subcellular location">
    <subcellularLocation>
        <location evidence="1">Golgi apparatus membrane</location>
    </subcellularLocation>
</comment>
<dbReference type="PANTHER" id="PTHR32044:SF64">
    <property type="entry name" value="OS09G0572500 PROTEIN"/>
    <property type="match status" value="1"/>
</dbReference>
<keyword evidence="10" id="KW-1185">Reference proteome</keyword>
<evidence type="ECO:0000313" key="10">
    <source>
        <dbReference type="Proteomes" id="UP001341840"/>
    </source>
</evidence>
<keyword evidence="2" id="KW-0328">Glycosyltransferase</keyword>
<sequence>MRNLFFEEHDVGVPEHAPSSLHYVWQSIRTPVITPPLKLAVILCSIMSIMLFIERVGMAAAILIVKVLRKKKYTKYNLDAMKRSLERSKRYPMVLIQIPMCNEKEVTCIVFSKP</sequence>
<name>A0ABU6RBW4_9FABA</name>
<evidence type="ECO:0000256" key="2">
    <source>
        <dbReference type="ARBA" id="ARBA00022676"/>
    </source>
</evidence>
<protein>
    <submittedName>
        <fullName evidence="9">Uncharacterized protein</fullName>
    </submittedName>
</protein>
<keyword evidence="5 8" id="KW-1133">Transmembrane helix</keyword>
<proteinExistence type="predicted"/>
<accession>A0ABU6RBW4</accession>
<dbReference type="Proteomes" id="UP001341840">
    <property type="component" value="Unassembled WGS sequence"/>
</dbReference>
<keyword evidence="3" id="KW-0808">Transferase</keyword>
<evidence type="ECO:0000256" key="7">
    <source>
        <dbReference type="ARBA" id="ARBA00023136"/>
    </source>
</evidence>
<evidence type="ECO:0000256" key="4">
    <source>
        <dbReference type="ARBA" id="ARBA00022692"/>
    </source>
</evidence>
<dbReference type="EMBL" id="JASCZI010030335">
    <property type="protein sequence ID" value="MED6121465.1"/>
    <property type="molecule type" value="Genomic_DNA"/>
</dbReference>
<evidence type="ECO:0000256" key="6">
    <source>
        <dbReference type="ARBA" id="ARBA00023034"/>
    </source>
</evidence>
<evidence type="ECO:0000256" key="1">
    <source>
        <dbReference type="ARBA" id="ARBA00004394"/>
    </source>
</evidence>
<keyword evidence="7 8" id="KW-0472">Membrane</keyword>
<dbReference type="PANTHER" id="PTHR32044">
    <property type="entry name" value="GLUCOMANNAN 4-BETA-MANNOSYLTRANSFERASE 9"/>
    <property type="match status" value="1"/>
</dbReference>
<evidence type="ECO:0000313" key="9">
    <source>
        <dbReference type="EMBL" id="MED6121465.1"/>
    </source>
</evidence>
<feature type="transmembrane region" description="Helical" evidence="8">
    <location>
        <begin position="39"/>
        <end position="65"/>
    </location>
</feature>
<evidence type="ECO:0000256" key="3">
    <source>
        <dbReference type="ARBA" id="ARBA00022679"/>
    </source>
</evidence>
<organism evidence="9 10">
    <name type="scientific">Stylosanthes scabra</name>
    <dbReference type="NCBI Taxonomy" id="79078"/>
    <lineage>
        <taxon>Eukaryota</taxon>
        <taxon>Viridiplantae</taxon>
        <taxon>Streptophyta</taxon>
        <taxon>Embryophyta</taxon>
        <taxon>Tracheophyta</taxon>
        <taxon>Spermatophyta</taxon>
        <taxon>Magnoliopsida</taxon>
        <taxon>eudicotyledons</taxon>
        <taxon>Gunneridae</taxon>
        <taxon>Pentapetalae</taxon>
        <taxon>rosids</taxon>
        <taxon>fabids</taxon>
        <taxon>Fabales</taxon>
        <taxon>Fabaceae</taxon>
        <taxon>Papilionoideae</taxon>
        <taxon>50 kb inversion clade</taxon>
        <taxon>dalbergioids sensu lato</taxon>
        <taxon>Dalbergieae</taxon>
        <taxon>Pterocarpus clade</taxon>
        <taxon>Stylosanthes</taxon>
    </lineage>
</organism>
<reference evidence="9 10" key="1">
    <citation type="journal article" date="2023" name="Plants (Basel)">
        <title>Bridging the Gap: Combining Genomics and Transcriptomics Approaches to Understand Stylosanthes scabra, an Orphan Legume from the Brazilian Caatinga.</title>
        <authorList>
            <person name="Ferreira-Neto J.R.C."/>
            <person name="da Silva M.D."/>
            <person name="Binneck E."/>
            <person name="de Melo N.F."/>
            <person name="da Silva R.H."/>
            <person name="de Melo A.L.T.M."/>
            <person name="Pandolfi V."/>
            <person name="Bustamante F.O."/>
            <person name="Brasileiro-Vidal A.C."/>
            <person name="Benko-Iseppon A.M."/>
        </authorList>
    </citation>
    <scope>NUCLEOTIDE SEQUENCE [LARGE SCALE GENOMIC DNA]</scope>
    <source>
        <tissue evidence="9">Leaves</tissue>
    </source>
</reference>
<keyword evidence="4 8" id="KW-0812">Transmembrane</keyword>
<comment type="caution">
    <text evidence="9">The sequence shown here is derived from an EMBL/GenBank/DDBJ whole genome shotgun (WGS) entry which is preliminary data.</text>
</comment>
<gene>
    <name evidence="9" type="ORF">PIB30_030434</name>
</gene>